<evidence type="ECO:0000313" key="1">
    <source>
        <dbReference type="EMBL" id="OLF47316.1"/>
    </source>
</evidence>
<keyword evidence="2" id="KW-1185">Reference proteome</keyword>
<organism evidence="1 2">
    <name type="scientific">Streptococcus cuniculi</name>
    <dbReference type="NCBI Taxonomy" id="1432788"/>
    <lineage>
        <taxon>Bacteria</taxon>
        <taxon>Bacillati</taxon>
        <taxon>Bacillota</taxon>
        <taxon>Bacilli</taxon>
        <taxon>Lactobacillales</taxon>
        <taxon>Streptococcaceae</taxon>
        <taxon>Streptococcus</taxon>
    </lineage>
</organism>
<sequence length="119" mass="14092">MQFVVTNKSELFKFAWKIFKANKDIAFSECLQNAWFQYKRYLNREAIKAAQQRKLAKFIADTENEEVKAWNWAEKKLGVALNLTDAEKERNVRNMYKEMWNANVWATAIKAVKLHMEIG</sequence>
<dbReference type="RefSeq" id="WP_075105317.1">
    <property type="nucleotide sequence ID" value="NZ_MSJM01000007.1"/>
</dbReference>
<evidence type="ECO:0000313" key="2">
    <source>
        <dbReference type="Proteomes" id="UP000186890"/>
    </source>
</evidence>
<dbReference type="NCBIfam" id="NF033948">
    <property type="entry name" value="AcrIIA3_fam"/>
    <property type="match status" value="1"/>
</dbReference>
<dbReference type="EMBL" id="MSJM01000007">
    <property type="protein sequence ID" value="OLF47316.1"/>
    <property type="molecule type" value="Genomic_DNA"/>
</dbReference>
<comment type="caution">
    <text evidence="1">The sequence shown here is derived from an EMBL/GenBank/DDBJ whole genome shotgun (WGS) entry which is preliminary data.</text>
</comment>
<dbReference type="OrthoDB" id="2236330at2"/>
<accession>A0A1Q8E692</accession>
<proteinExistence type="predicted"/>
<reference evidence="2" key="1">
    <citation type="submission" date="2016-12" db="EMBL/GenBank/DDBJ databases">
        <authorList>
            <person name="Gulvik C.A."/>
        </authorList>
    </citation>
    <scope>NUCLEOTIDE SEQUENCE [LARGE SCALE GENOMIC DNA]</scope>
    <source>
        <strain evidence="2">NED12-00049-6B</strain>
    </source>
</reference>
<name>A0A1Q8E692_9STRE</name>
<dbReference type="Proteomes" id="UP000186890">
    <property type="component" value="Unassembled WGS sequence"/>
</dbReference>
<dbReference type="AlphaFoldDB" id="A0A1Q8E692"/>
<gene>
    <name evidence="1" type="ORF">BU202_08290</name>
</gene>
<protein>
    <submittedName>
        <fullName evidence="1">Uncharacterized protein</fullName>
    </submittedName>
</protein>